<reference evidence="8" key="1">
    <citation type="submission" date="2012-08" db="EMBL/GenBank/DDBJ databases">
        <title>Transcriptome of adult Musca domestica launches a platform for comparative house fly gene expression and characterization of differential gene expression among resistant and susceptible house flies.</title>
        <authorList>
            <person name="Liu N."/>
            <person name="Zhang L."/>
            <person name="Li M."/>
            <person name="Reid W."/>
        </authorList>
    </citation>
    <scope>NUCLEOTIDE SEQUENCE</scope>
    <source>
        <strain evidence="8">ALHF</strain>
        <tissue evidence="8">Whole body</tissue>
    </source>
</reference>
<evidence type="ECO:0000259" key="7">
    <source>
        <dbReference type="PROSITE" id="PS51730"/>
    </source>
</evidence>
<keyword evidence="1 5" id="KW-0808">Transferase</keyword>
<dbReference type="AlphaFoldDB" id="T1PK85"/>
<evidence type="ECO:0000256" key="2">
    <source>
        <dbReference type="ARBA" id="ARBA00023315"/>
    </source>
</evidence>
<comment type="function">
    <text evidence="5">Specifically acetylates 'Lys-40' in alpha-tubulin on the lumenal side of microtubules. Promotes microtubule destabilization and accelerates microtubule dynamics; this activity may be independent of acetylation activity. Acetylates alpha-tubulin with a slow enzymatic rate, due to a catalytic site that is not optimized for acetyl transfer. Enters the microtubule through each end and diffuses quickly throughout the lumen of microtubules. Acetylates only long/old microtubules because of its slow acetylation rate since it does not have time to act on dynamically unstable microtubules before the enzyme is released.</text>
</comment>
<evidence type="ECO:0000256" key="5">
    <source>
        <dbReference type="HAMAP-Rule" id="MF_03130"/>
    </source>
</evidence>
<dbReference type="InterPro" id="IPR007965">
    <property type="entry name" value="GNAT_ATAT"/>
</dbReference>
<sequence length="213" mass="23984">MVEFRFDIRPLFTQPIVKVTSNLLPHTFRGDRRQCLDATSKMSEIIDRLGQLSANAQKLNTPVTTAQRLRMSENQTIYLLADINQGNNGAVIGLLKVGTKDLYLFDETGQTRKVENTPCILDFYIHESRQRAGLGKDLFETMLADEKWTPIKCSVDRPSEKLLGFLKKHYGLVRTIPQANNFVLYEGFFDDGSSSAATKQTNGAGNGMYITNR</sequence>
<dbReference type="PANTHER" id="PTHR12327:SF0">
    <property type="entry name" value="ALPHA-TUBULIN N-ACETYLTRANSFERASE 1"/>
    <property type="match status" value="1"/>
</dbReference>
<feature type="site" description="Crucial for catalytic activity" evidence="5">
    <location>
        <position position="57"/>
    </location>
</feature>
<comment type="similarity">
    <text evidence="5">Belongs to the acetyltransferase ATAT1 family.</text>
</comment>
<accession>T1PK85</accession>
<evidence type="ECO:0000256" key="3">
    <source>
        <dbReference type="ARBA" id="ARBA00051998"/>
    </source>
</evidence>
<dbReference type="GO" id="GO:0019799">
    <property type="term" value="F:tubulin N-acetyltransferase activity"/>
    <property type="evidence" value="ECO:0007669"/>
    <property type="project" value="UniProtKB-UniRule"/>
</dbReference>
<dbReference type="Pfam" id="PF05301">
    <property type="entry name" value="Acetyltransf_16"/>
    <property type="match status" value="1"/>
</dbReference>
<dbReference type="InterPro" id="IPR016181">
    <property type="entry name" value="Acyl_CoA_acyltransferase"/>
</dbReference>
<evidence type="ECO:0000256" key="6">
    <source>
        <dbReference type="SAM" id="MobiDB-lite"/>
    </source>
</evidence>
<comment type="catalytic activity">
    <reaction evidence="3 5">
        <text>L-lysyl-[alpha-tubulin] + acetyl-CoA = N(6)-acetyl-L-lysyl-[alpha-tubulin] + CoA + H(+)</text>
        <dbReference type="Rhea" id="RHEA:15277"/>
        <dbReference type="Rhea" id="RHEA-COMP:11278"/>
        <dbReference type="Rhea" id="RHEA-COMP:11279"/>
        <dbReference type="ChEBI" id="CHEBI:15378"/>
        <dbReference type="ChEBI" id="CHEBI:29969"/>
        <dbReference type="ChEBI" id="CHEBI:57287"/>
        <dbReference type="ChEBI" id="CHEBI:57288"/>
        <dbReference type="ChEBI" id="CHEBI:61930"/>
        <dbReference type="EC" id="2.3.1.108"/>
    </reaction>
</comment>
<keyword evidence="2 5" id="KW-0012">Acyltransferase</keyword>
<dbReference type="SUPFAM" id="SSF55729">
    <property type="entry name" value="Acyl-CoA N-acyltransferases (Nat)"/>
    <property type="match status" value="1"/>
</dbReference>
<proteinExistence type="evidence at transcript level"/>
<organism evidence="8">
    <name type="scientific">Musca domestica</name>
    <name type="common">House fly</name>
    <dbReference type="NCBI Taxonomy" id="7370"/>
    <lineage>
        <taxon>Eukaryota</taxon>
        <taxon>Metazoa</taxon>
        <taxon>Ecdysozoa</taxon>
        <taxon>Arthropoda</taxon>
        <taxon>Hexapoda</taxon>
        <taxon>Insecta</taxon>
        <taxon>Pterygota</taxon>
        <taxon>Neoptera</taxon>
        <taxon>Endopterygota</taxon>
        <taxon>Diptera</taxon>
        <taxon>Brachycera</taxon>
        <taxon>Muscomorpha</taxon>
        <taxon>Muscoidea</taxon>
        <taxon>Muscidae</taxon>
        <taxon>Musca</taxon>
    </lineage>
</organism>
<dbReference type="GO" id="GO:0048666">
    <property type="term" value="P:neuron development"/>
    <property type="evidence" value="ECO:0007669"/>
    <property type="project" value="UniProtKB-UniRule"/>
</dbReference>
<evidence type="ECO:0000256" key="1">
    <source>
        <dbReference type="ARBA" id="ARBA00022679"/>
    </source>
</evidence>
<protein>
    <recommendedName>
        <fullName evidence="4 5">Alpha-tubulin N-acetyltransferase</fullName>
        <shortName evidence="5">Alpha-TAT</shortName>
        <shortName evidence="5">TAT</shortName>
        <ecNumber evidence="4 5">2.3.1.108</ecNumber>
    </recommendedName>
    <alternativeName>
        <fullName evidence="5">Acetyltransferase mec-17 homolog</fullName>
    </alternativeName>
</protein>
<dbReference type="EC" id="2.3.1.108" evidence="4 5"/>
<name>T1PK85_MUSDO</name>
<feature type="domain" description="N-acetyltransferase" evidence="7">
    <location>
        <begin position="2"/>
        <end position="189"/>
    </location>
</feature>
<feature type="binding site" evidence="5">
    <location>
        <begin position="123"/>
        <end position="136"/>
    </location>
    <ligand>
        <name>acetyl-CoA</name>
        <dbReference type="ChEBI" id="CHEBI:57288"/>
    </ligand>
</feature>
<feature type="region of interest" description="Disordered" evidence="6">
    <location>
        <begin position="194"/>
        <end position="213"/>
    </location>
</feature>
<feature type="binding site" evidence="5">
    <location>
        <begin position="159"/>
        <end position="168"/>
    </location>
    <ligand>
        <name>acetyl-CoA</name>
        <dbReference type="ChEBI" id="CHEBI:57288"/>
    </ligand>
</feature>
<dbReference type="Gene3D" id="3.40.630.30">
    <property type="match status" value="1"/>
</dbReference>
<dbReference type="VEuPathDB" id="VectorBase:MDOMA2_011222"/>
<dbReference type="PROSITE" id="PS51730">
    <property type="entry name" value="GNAT_ATAT"/>
    <property type="match status" value="1"/>
</dbReference>
<evidence type="ECO:0000256" key="4">
    <source>
        <dbReference type="ARBA" id="ARBA00066570"/>
    </source>
</evidence>
<evidence type="ECO:0000313" key="8">
    <source>
        <dbReference type="EMBL" id="AFP63805.1"/>
    </source>
</evidence>
<dbReference type="GO" id="GO:0070507">
    <property type="term" value="P:regulation of microtubule cytoskeleton organization"/>
    <property type="evidence" value="ECO:0007669"/>
    <property type="project" value="UniProtKB-UniRule"/>
</dbReference>
<dbReference type="PANTHER" id="PTHR12327">
    <property type="entry name" value="ALPHA-TUBULIN N-ACETYLTRANSFERASE 1"/>
    <property type="match status" value="1"/>
</dbReference>
<dbReference type="GO" id="GO:0005874">
    <property type="term" value="C:microtubule"/>
    <property type="evidence" value="ECO:0007669"/>
    <property type="project" value="InterPro"/>
</dbReference>
<keyword evidence="8" id="KW-0675">Receptor</keyword>
<dbReference type="VEuPathDB" id="VectorBase:MDOA003245"/>
<dbReference type="HAMAP" id="MF_03130">
    <property type="entry name" value="mec17"/>
    <property type="match status" value="1"/>
</dbReference>
<dbReference type="EMBL" id="KA649176">
    <property type="protein sequence ID" value="AFP63805.1"/>
    <property type="molecule type" value="mRNA"/>
</dbReference>
<dbReference type="FunFam" id="3.40.630.30:FF:000060">
    <property type="entry name" value="Alpha-tubulin N-acetyltransferase 1"/>
    <property type="match status" value="1"/>
</dbReference>
<dbReference type="InterPro" id="IPR038746">
    <property type="entry name" value="Atat"/>
</dbReference>